<reference evidence="1" key="1">
    <citation type="journal article" date="2023" name="Mol. Phylogenet. Evol.">
        <title>Genome-scale phylogeny and comparative genomics of the fungal order Sordariales.</title>
        <authorList>
            <person name="Hensen N."/>
            <person name="Bonometti L."/>
            <person name="Westerberg I."/>
            <person name="Brannstrom I.O."/>
            <person name="Guillou S."/>
            <person name="Cros-Aarteil S."/>
            <person name="Calhoun S."/>
            <person name="Haridas S."/>
            <person name="Kuo A."/>
            <person name="Mondo S."/>
            <person name="Pangilinan J."/>
            <person name="Riley R."/>
            <person name="LaButti K."/>
            <person name="Andreopoulos B."/>
            <person name="Lipzen A."/>
            <person name="Chen C."/>
            <person name="Yan M."/>
            <person name="Daum C."/>
            <person name="Ng V."/>
            <person name="Clum A."/>
            <person name="Steindorff A."/>
            <person name="Ohm R.A."/>
            <person name="Martin F."/>
            <person name="Silar P."/>
            <person name="Natvig D.O."/>
            <person name="Lalanne C."/>
            <person name="Gautier V."/>
            <person name="Ament-Velasquez S.L."/>
            <person name="Kruys A."/>
            <person name="Hutchinson M.I."/>
            <person name="Powell A.J."/>
            <person name="Barry K."/>
            <person name="Miller A.N."/>
            <person name="Grigoriev I.V."/>
            <person name="Debuchy R."/>
            <person name="Gladieux P."/>
            <person name="Hiltunen Thoren M."/>
            <person name="Johannesson H."/>
        </authorList>
    </citation>
    <scope>NUCLEOTIDE SEQUENCE</scope>
    <source>
        <strain evidence="1">CBS 168.71</strain>
    </source>
</reference>
<keyword evidence="3" id="KW-1185">Reference proteome</keyword>
<proteinExistence type="predicted"/>
<dbReference type="GeneID" id="87843835"/>
<dbReference type="AlphaFoldDB" id="A0AAE0LME4"/>
<organism evidence="1 3">
    <name type="scientific">Chaetomium fimeti</name>
    <dbReference type="NCBI Taxonomy" id="1854472"/>
    <lineage>
        <taxon>Eukaryota</taxon>
        <taxon>Fungi</taxon>
        <taxon>Dikarya</taxon>
        <taxon>Ascomycota</taxon>
        <taxon>Pezizomycotina</taxon>
        <taxon>Sordariomycetes</taxon>
        <taxon>Sordariomycetidae</taxon>
        <taxon>Sordariales</taxon>
        <taxon>Chaetomiaceae</taxon>
        <taxon>Chaetomium</taxon>
    </lineage>
</organism>
<accession>A0AAE0LME4</accession>
<dbReference type="EMBL" id="JAUEPN010000012">
    <property type="protein sequence ID" value="KAK3290568.1"/>
    <property type="molecule type" value="Genomic_DNA"/>
</dbReference>
<evidence type="ECO:0000313" key="1">
    <source>
        <dbReference type="EMBL" id="KAK3290568.1"/>
    </source>
</evidence>
<dbReference type="Proteomes" id="UP001278766">
    <property type="component" value="Unassembled WGS sequence"/>
</dbReference>
<evidence type="ECO:0000313" key="2">
    <source>
        <dbReference type="EMBL" id="KAK3292046.1"/>
    </source>
</evidence>
<comment type="caution">
    <text evidence="1">The sequence shown here is derived from an EMBL/GenBank/DDBJ whole genome shotgun (WGS) entry which is preliminary data.</text>
</comment>
<reference evidence="1" key="2">
    <citation type="submission" date="2023-06" db="EMBL/GenBank/DDBJ databases">
        <authorList>
            <consortium name="Lawrence Berkeley National Laboratory"/>
            <person name="Haridas S."/>
            <person name="Hensen N."/>
            <person name="Bonometti L."/>
            <person name="Westerberg I."/>
            <person name="Brannstrom I.O."/>
            <person name="Guillou S."/>
            <person name="Cros-Aarteil S."/>
            <person name="Calhoun S."/>
            <person name="Kuo A."/>
            <person name="Mondo S."/>
            <person name="Pangilinan J."/>
            <person name="Riley R."/>
            <person name="Labutti K."/>
            <person name="Andreopoulos B."/>
            <person name="Lipzen A."/>
            <person name="Chen C."/>
            <person name="Yanf M."/>
            <person name="Daum C."/>
            <person name="Ng V."/>
            <person name="Clum A."/>
            <person name="Steindorff A."/>
            <person name="Ohm R."/>
            <person name="Martin F."/>
            <person name="Silar P."/>
            <person name="Natvig D."/>
            <person name="Lalanne C."/>
            <person name="Gautier V."/>
            <person name="Ament-Velasquez S.L."/>
            <person name="Kruys A."/>
            <person name="Hutchinson M.I."/>
            <person name="Powell A.J."/>
            <person name="Barry K."/>
            <person name="Miller A.N."/>
            <person name="Grigoriev I.V."/>
            <person name="Debuchy R."/>
            <person name="Gladieux P."/>
            <person name="Thoren M.H."/>
            <person name="Johannesson H."/>
        </authorList>
    </citation>
    <scope>NUCLEOTIDE SEQUENCE</scope>
    <source>
        <strain evidence="1">CBS 168.71</strain>
    </source>
</reference>
<name>A0AAE0LME4_9PEZI</name>
<gene>
    <name evidence="2" type="ORF">B0H64DRAFT_446045</name>
    <name evidence="1" type="ORF">B0H64DRAFT_446887</name>
</gene>
<sequence length="70" mass="7604">MKKYADAVGLADAYARYQSTLQEIFRNIQDGVLATASDSLLGVSKWLLSYVKKLGLTSDDQASSFNSGKP</sequence>
<evidence type="ECO:0000313" key="3">
    <source>
        <dbReference type="Proteomes" id="UP001278766"/>
    </source>
</evidence>
<dbReference type="EMBL" id="JAUEPN010000008">
    <property type="protein sequence ID" value="KAK3292046.1"/>
    <property type="molecule type" value="Genomic_DNA"/>
</dbReference>
<dbReference type="RefSeq" id="XP_062655560.1">
    <property type="nucleotide sequence ID" value="XM_062806887.1"/>
</dbReference>
<protein>
    <submittedName>
        <fullName evidence="1">Uncharacterized protein</fullName>
    </submittedName>
</protein>